<gene>
    <name evidence="2" type="ORF">SAMEA4412673_00883</name>
</gene>
<proteinExistence type="predicted"/>
<evidence type="ECO:0000313" key="2">
    <source>
        <dbReference type="EMBL" id="SNV43934.1"/>
    </source>
</evidence>
<dbReference type="Pfam" id="PF14125">
    <property type="entry name" value="DUF4292"/>
    <property type="match status" value="1"/>
</dbReference>
<dbReference type="Proteomes" id="UP000215355">
    <property type="component" value="Chromosome 1"/>
</dbReference>
<evidence type="ECO:0008006" key="4">
    <source>
        <dbReference type="Google" id="ProtNLM"/>
    </source>
</evidence>
<evidence type="ECO:0000313" key="3">
    <source>
        <dbReference type="Proteomes" id="UP000215355"/>
    </source>
</evidence>
<dbReference type="InterPro" id="IPR025634">
    <property type="entry name" value="DUF4292"/>
</dbReference>
<protein>
    <recommendedName>
        <fullName evidence="4">DUF4292 domain-containing protein</fullName>
    </recommendedName>
</protein>
<dbReference type="PROSITE" id="PS51257">
    <property type="entry name" value="PROKAR_LIPOPROTEIN"/>
    <property type="match status" value="1"/>
</dbReference>
<sequence length="260" mass="29120">MRRNILSKISLVLAVLMLASACASKKATVKKDNAGTTAKGKDLLSTYELNNLNFITFSGRAKARVQFGEETQNVTLNVRMERDKAIWISVTALLGIEAARVLITPDSVKIINRLQSEYIAKPFSYIYRYTNPGISFRMLQDILVGNISTEMLRTDQLQIATSEEDVQVIGVKDGLTFHYGVNKSNRPTLFNLMELGKSNKLEAQYSEFAVIDGHNFPQRFTLNIEGSGAKVSSDMLYNKSEFNKGVELNFSIPSRYRAIN</sequence>
<keyword evidence="1" id="KW-0732">Signal</keyword>
<dbReference type="RefSeq" id="WP_236736514.1">
    <property type="nucleotide sequence ID" value="NZ_CP158798.1"/>
</dbReference>
<organism evidence="2 3">
    <name type="scientific">Sphingobacterium mizutaii</name>
    <dbReference type="NCBI Taxonomy" id="1010"/>
    <lineage>
        <taxon>Bacteria</taxon>
        <taxon>Pseudomonadati</taxon>
        <taxon>Bacteroidota</taxon>
        <taxon>Sphingobacteriia</taxon>
        <taxon>Sphingobacteriales</taxon>
        <taxon>Sphingobacteriaceae</taxon>
        <taxon>Sphingobacterium</taxon>
    </lineage>
</organism>
<feature type="chain" id="PRO_5042499352" description="DUF4292 domain-containing protein" evidence="1">
    <location>
        <begin position="24"/>
        <end position="260"/>
    </location>
</feature>
<dbReference type="AlphaFoldDB" id="A0AAJ4X973"/>
<dbReference type="Gene3D" id="2.50.20.10">
    <property type="entry name" value="Lipoprotein localisation LolA/LolB/LppX"/>
    <property type="match status" value="1"/>
</dbReference>
<dbReference type="EMBL" id="LT906468">
    <property type="protein sequence ID" value="SNV43934.1"/>
    <property type="molecule type" value="Genomic_DNA"/>
</dbReference>
<name>A0AAJ4X973_9SPHI</name>
<feature type="signal peptide" evidence="1">
    <location>
        <begin position="1"/>
        <end position="23"/>
    </location>
</feature>
<dbReference type="KEGG" id="smiz:4412673_00883"/>
<accession>A0AAJ4X973</accession>
<reference evidence="2 3" key="1">
    <citation type="submission" date="2017-06" db="EMBL/GenBank/DDBJ databases">
        <authorList>
            <consortium name="Pathogen Informatics"/>
        </authorList>
    </citation>
    <scope>NUCLEOTIDE SEQUENCE [LARGE SCALE GENOMIC DNA]</scope>
    <source>
        <strain evidence="2 3">NCTC12149</strain>
    </source>
</reference>
<evidence type="ECO:0000256" key="1">
    <source>
        <dbReference type="SAM" id="SignalP"/>
    </source>
</evidence>